<name>A0A345H7Z8_9FLAO</name>
<dbReference type="Pfam" id="PF04087">
    <property type="entry name" value="DUF389"/>
    <property type="match status" value="1"/>
</dbReference>
<dbReference type="InterPro" id="IPR005240">
    <property type="entry name" value="DUF389"/>
</dbReference>
<evidence type="ECO:0000256" key="1">
    <source>
        <dbReference type="SAM" id="Phobius"/>
    </source>
</evidence>
<gene>
    <name evidence="2" type="ORF">DVK85_00060</name>
</gene>
<feature type="transmembrane region" description="Helical" evidence="1">
    <location>
        <begin position="89"/>
        <end position="107"/>
    </location>
</feature>
<dbReference type="AlphaFoldDB" id="A0A345H7Z8"/>
<dbReference type="RefSeq" id="WP_114676473.1">
    <property type="nucleotide sequence ID" value="NZ_CP031188.1"/>
</dbReference>
<feature type="transmembrane region" description="Helical" evidence="1">
    <location>
        <begin position="156"/>
        <end position="174"/>
    </location>
</feature>
<protein>
    <submittedName>
        <fullName evidence="2">TIGR00341 family protein</fullName>
    </submittedName>
</protein>
<dbReference type="EMBL" id="CP031188">
    <property type="protein sequence ID" value="AXG72708.1"/>
    <property type="molecule type" value="Genomic_DNA"/>
</dbReference>
<keyword evidence="3" id="KW-1185">Reference proteome</keyword>
<dbReference type="KEGG" id="fat:DVK85_00060"/>
<feature type="transmembrane region" description="Helical" evidence="1">
    <location>
        <begin position="180"/>
        <end position="203"/>
    </location>
</feature>
<feature type="transmembrane region" description="Helical" evidence="1">
    <location>
        <begin position="127"/>
        <end position="144"/>
    </location>
</feature>
<feature type="transmembrane region" description="Helical" evidence="1">
    <location>
        <begin position="57"/>
        <end position="77"/>
    </location>
</feature>
<sequence length="450" mass="50472">MNRLTSLFNLHDGEDDREKVFESVKKNISYRGANLWILACAIIIASVGLNVNSTAVIIGAMLISPLMGPIVGAGFALGVYDFHLLRKSLINLLTSTAVSLTVSTLYFVMSPFKDVQSEMLSRTSPNIYDILIAFFGGIVGVIAVTRTEKGNPIPGVAIATALMPPLCTAGYGLATLQWSYFFGAFYLYCINCVFIGISTFLIIKYLNYAPQKQVDERQQKQVRIVISALIVVMLVPSSYLAYSLYSEQQFNNNTNTFIEDHFTNKGCTVVYKKTSYKPKIIELAFLSTRFEKNQIAGFKKEMNDNKYLRGADLIIRQDTTDRLSVLKGDILNEIKSDKNEVNQKDLRIIQLENEIAKNTFDNKQMLKEAHAIFPAITSLSVSNHTMVTEKDSAVAVTAVIYESINNKNLPIEQKEKLTNWLNERLSVRNVAIFRREEIIPTPPEITVPQD</sequence>
<feature type="transmembrane region" description="Helical" evidence="1">
    <location>
        <begin position="224"/>
        <end position="245"/>
    </location>
</feature>
<dbReference type="Proteomes" id="UP000253951">
    <property type="component" value="Chromosome"/>
</dbReference>
<keyword evidence="1" id="KW-0812">Transmembrane</keyword>
<accession>A0A345H7Z8</accession>
<evidence type="ECO:0000313" key="2">
    <source>
        <dbReference type="EMBL" id="AXG72708.1"/>
    </source>
</evidence>
<dbReference type="PANTHER" id="PTHR20992:SF9">
    <property type="entry name" value="AT15442P-RELATED"/>
    <property type="match status" value="1"/>
</dbReference>
<dbReference type="OrthoDB" id="9790659at2"/>
<dbReference type="PANTHER" id="PTHR20992">
    <property type="entry name" value="AT15442P-RELATED"/>
    <property type="match status" value="1"/>
</dbReference>
<feature type="transmembrane region" description="Helical" evidence="1">
    <location>
        <begin position="33"/>
        <end position="51"/>
    </location>
</feature>
<keyword evidence="1" id="KW-0472">Membrane</keyword>
<keyword evidence="1" id="KW-1133">Transmembrane helix</keyword>
<organism evidence="2 3">
    <name type="scientific">Flavobacterium arcticum</name>
    <dbReference type="NCBI Taxonomy" id="1784713"/>
    <lineage>
        <taxon>Bacteria</taxon>
        <taxon>Pseudomonadati</taxon>
        <taxon>Bacteroidota</taxon>
        <taxon>Flavobacteriia</taxon>
        <taxon>Flavobacteriales</taxon>
        <taxon>Flavobacteriaceae</taxon>
        <taxon>Flavobacterium</taxon>
    </lineage>
</organism>
<reference evidence="2 3" key="1">
    <citation type="submission" date="2018-07" db="EMBL/GenBank/DDBJ databases">
        <title>Complete genome sequence of Flavobacterium arcticum type strain SM1502T.</title>
        <authorList>
            <person name="Li Y."/>
            <person name="Li D.-D."/>
        </authorList>
    </citation>
    <scope>NUCLEOTIDE SEQUENCE [LARGE SCALE GENOMIC DNA]</scope>
    <source>
        <strain evidence="2 3">SM1502</strain>
    </source>
</reference>
<dbReference type="NCBIfam" id="TIGR00341">
    <property type="entry name" value="TIGR00341 family protein"/>
    <property type="match status" value="1"/>
</dbReference>
<proteinExistence type="predicted"/>
<evidence type="ECO:0000313" key="3">
    <source>
        <dbReference type="Proteomes" id="UP000253951"/>
    </source>
</evidence>